<proteinExistence type="inferred from homology"/>
<dbReference type="PATRIC" id="fig|86662.25.peg.5395"/>
<dbReference type="AlphaFoldDB" id="A0A1E8B0J9"/>
<organism evidence="3 4">
    <name type="scientific">Bacillus mycoides</name>
    <dbReference type="NCBI Taxonomy" id="1405"/>
    <lineage>
        <taxon>Bacteria</taxon>
        <taxon>Bacillati</taxon>
        <taxon>Bacillota</taxon>
        <taxon>Bacilli</taxon>
        <taxon>Bacillales</taxon>
        <taxon>Bacillaceae</taxon>
        <taxon>Bacillus</taxon>
        <taxon>Bacillus cereus group</taxon>
    </lineage>
</organism>
<evidence type="ECO:0000256" key="1">
    <source>
        <dbReference type="ARBA" id="ARBA00006739"/>
    </source>
</evidence>
<dbReference type="PANTHER" id="PTHR43685:SF11">
    <property type="entry name" value="GLYCOSYLTRANSFERASE TAGX-RELATED"/>
    <property type="match status" value="1"/>
</dbReference>
<reference evidence="3 4" key="1">
    <citation type="submission" date="2016-05" db="EMBL/GenBank/DDBJ databases">
        <title>Bacillus thuringiensis and Bacillus weihenstephanensis as novel biocontrol agents of wilt causing Verticillium species.</title>
        <authorList>
            <person name="Hollensteiner J."/>
            <person name="Wemheuer F."/>
            <person name="Harting R."/>
            <person name="Kolarzyk A."/>
            <person name="Diaz-Valerio S."/>
            <person name="Poehlein A."/>
            <person name="Brzuszkiewicz E."/>
            <person name="Nesemann K."/>
            <person name="Braus-Stromeyer S."/>
            <person name="Braus G."/>
            <person name="Daniel R."/>
            <person name="Liesegang H."/>
        </authorList>
    </citation>
    <scope>NUCLEOTIDE SEQUENCE [LARGE SCALE GENOMIC DNA]</scope>
    <source>
        <strain evidence="3 4">GOE8</strain>
    </source>
</reference>
<evidence type="ECO:0000313" key="3">
    <source>
        <dbReference type="EMBL" id="OFD71989.1"/>
    </source>
</evidence>
<feature type="domain" description="Glycosyltransferase 2-like" evidence="2">
    <location>
        <begin position="7"/>
        <end position="114"/>
    </location>
</feature>
<dbReference type="EMBL" id="LXLT01000067">
    <property type="protein sequence ID" value="OFD71989.1"/>
    <property type="molecule type" value="Genomic_DNA"/>
</dbReference>
<comment type="caution">
    <text evidence="3">The sequence shown here is derived from an EMBL/GenBank/DDBJ whole genome shotgun (WGS) entry which is preliminary data.</text>
</comment>
<dbReference type="Proteomes" id="UP000175706">
    <property type="component" value="Unassembled WGS sequence"/>
</dbReference>
<dbReference type="RefSeq" id="WP_070145546.1">
    <property type="nucleotide sequence ID" value="NZ_LXLT01000067.1"/>
</dbReference>
<dbReference type="Pfam" id="PF00535">
    <property type="entry name" value="Glycos_transf_2"/>
    <property type="match status" value="1"/>
</dbReference>
<dbReference type="PANTHER" id="PTHR43685">
    <property type="entry name" value="GLYCOSYLTRANSFERASE"/>
    <property type="match status" value="1"/>
</dbReference>
<dbReference type="InterPro" id="IPR050834">
    <property type="entry name" value="Glycosyltransf_2"/>
</dbReference>
<dbReference type="InterPro" id="IPR001173">
    <property type="entry name" value="Glyco_trans_2-like"/>
</dbReference>
<dbReference type="Gene3D" id="3.90.550.10">
    <property type="entry name" value="Spore Coat Polysaccharide Biosynthesis Protein SpsA, Chain A"/>
    <property type="match status" value="1"/>
</dbReference>
<sequence>MKEPLVSIIIPSYNPGRLIEFAVKSVENQTYTNKEIIIIDDGSTDGTLEWLENNKERFKYVTQKNSGASSARNKGVNIATGDFIAFLDADDIWFPNKLEKQMGIFKEEQDISFVFSNGLIIHDDIEVDSIILENHEKLFDLYTLPPKIVDFDWNFRIHSVPTSSLIVRKDDFIKVGGFPTLIQGEDFALIQLLLAYNKGYAFKEPLMCYRRHQNNTSSSIQKVSMKKRMGKILNKDLARIILFNILKENNHPIPKIINKYRVYPVPCRMLALFIWRFRYGANKNKVKRDIINYLTGRA</sequence>
<protein>
    <recommendedName>
        <fullName evidence="2">Glycosyltransferase 2-like domain-containing protein</fullName>
    </recommendedName>
</protein>
<dbReference type="SUPFAM" id="SSF53448">
    <property type="entry name" value="Nucleotide-diphospho-sugar transferases"/>
    <property type="match status" value="1"/>
</dbReference>
<dbReference type="InterPro" id="IPR029044">
    <property type="entry name" value="Nucleotide-diphossugar_trans"/>
</dbReference>
<evidence type="ECO:0000259" key="2">
    <source>
        <dbReference type="Pfam" id="PF00535"/>
    </source>
</evidence>
<name>A0A1E8B0J9_BACMY</name>
<gene>
    <name evidence="3" type="ORF">BWGOE8_52610</name>
</gene>
<comment type="similarity">
    <text evidence="1">Belongs to the glycosyltransferase 2 family.</text>
</comment>
<evidence type="ECO:0000313" key="4">
    <source>
        <dbReference type="Proteomes" id="UP000175706"/>
    </source>
</evidence>
<accession>A0A1E8B0J9</accession>